<evidence type="ECO:0000256" key="1">
    <source>
        <dbReference type="ARBA" id="ARBA00008984"/>
    </source>
</evidence>
<dbReference type="PROSITE" id="PS01148">
    <property type="entry name" value="UPF0033"/>
    <property type="match status" value="1"/>
</dbReference>
<comment type="similarity">
    <text evidence="1">Belongs to the sulfur carrier protein TusA family.</text>
</comment>
<evidence type="ECO:0000313" key="3">
    <source>
        <dbReference type="EMBL" id="QLB42740.1"/>
    </source>
</evidence>
<proteinExistence type="inferred from homology"/>
<dbReference type="Pfam" id="PF01206">
    <property type="entry name" value="TusA"/>
    <property type="match status" value="1"/>
</dbReference>
<sequence>MKYSLDLTGYSCPLPLFMAKKAMTDLKKGDYLTILLNKQSSLADFELLAQEQSWIVEIIEQAVENRVNFTK</sequence>
<dbReference type="EMBL" id="CP055305">
    <property type="protein sequence ID" value="QLB42740.1"/>
    <property type="molecule type" value="Genomic_DNA"/>
</dbReference>
<dbReference type="PANTHER" id="PTHR33279">
    <property type="entry name" value="SULFUR CARRIER PROTEIN YEDF-RELATED"/>
    <property type="match status" value="1"/>
</dbReference>
<gene>
    <name evidence="3" type="ORF">HV560_07890</name>
</gene>
<dbReference type="CDD" id="cd00291">
    <property type="entry name" value="SirA_YedF_YeeD"/>
    <property type="match status" value="1"/>
</dbReference>
<dbReference type="SUPFAM" id="SSF64307">
    <property type="entry name" value="SirA-like"/>
    <property type="match status" value="1"/>
</dbReference>
<dbReference type="KEGG" id="mpeg:HV560_07890"/>
<organism evidence="3 4">
    <name type="scientific">Mannheimia pernigra</name>
    <dbReference type="NCBI Taxonomy" id="111844"/>
    <lineage>
        <taxon>Bacteria</taxon>
        <taxon>Pseudomonadati</taxon>
        <taxon>Pseudomonadota</taxon>
        <taxon>Gammaproteobacteria</taxon>
        <taxon>Pasteurellales</taxon>
        <taxon>Pasteurellaceae</taxon>
        <taxon>Mannheimia</taxon>
    </lineage>
</organism>
<dbReference type="InterPro" id="IPR001455">
    <property type="entry name" value="TusA-like"/>
</dbReference>
<name>A0ABD7AAS3_9PAST</name>
<dbReference type="Gene3D" id="3.30.110.40">
    <property type="entry name" value="TusA-like domain"/>
    <property type="match status" value="1"/>
</dbReference>
<evidence type="ECO:0000259" key="2">
    <source>
        <dbReference type="PROSITE" id="PS01148"/>
    </source>
</evidence>
<reference evidence="3 4" key="1">
    <citation type="submission" date="2020-06" db="EMBL/GenBank/DDBJ databases">
        <title>Mannheimia pernigra sp. nov. isolated from bovine respiratory tract.</title>
        <authorList>
            <person name="Kuhnert P."/>
            <person name="Akarsu-Egger H."/>
        </authorList>
    </citation>
    <scope>NUCLEOTIDE SEQUENCE [LARGE SCALE GENOMIC DNA]</scope>
    <source>
        <strain evidence="3 4">17CN0883</strain>
    </source>
</reference>
<evidence type="ECO:0000313" key="4">
    <source>
        <dbReference type="Proteomes" id="UP000509784"/>
    </source>
</evidence>
<protein>
    <submittedName>
        <fullName evidence="3">Sulfurtransferase TusA family protein</fullName>
    </submittedName>
</protein>
<dbReference type="Proteomes" id="UP000509784">
    <property type="component" value="Chromosome"/>
</dbReference>
<accession>A0ABD7AAS3</accession>
<dbReference type="PANTHER" id="PTHR33279:SF6">
    <property type="entry name" value="SULFUR CARRIER PROTEIN YEDF-RELATED"/>
    <property type="match status" value="1"/>
</dbReference>
<dbReference type="InterPro" id="IPR036868">
    <property type="entry name" value="TusA-like_sf"/>
</dbReference>
<dbReference type="AlphaFoldDB" id="A0ABD7AAS3"/>
<feature type="domain" description="UPF0033" evidence="2">
    <location>
        <begin position="5"/>
        <end position="29"/>
    </location>
</feature>
<dbReference type="RefSeq" id="WP_176808514.1">
    <property type="nucleotide sequence ID" value="NZ_CP055302.1"/>
</dbReference>